<protein>
    <recommendedName>
        <fullName evidence="2">U-box domain-containing protein</fullName>
    </recommendedName>
</protein>
<evidence type="ECO:0000259" key="2">
    <source>
        <dbReference type="Pfam" id="PF04564"/>
    </source>
</evidence>
<comment type="caution">
    <text evidence="3">The sequence shown here is derived from an EMBL/GenBank/DDBJ whole genome shotgun (WGS) entry which is preliminary data.</text>
</comment>
<sequence>MENFHAGVDQVRIDIANAYAPTNATARKELQADIRKEIREMFIPLHAEMMSHGQSIEEIIFIIKGDEPAHRDDIDLRIIFADLLAQENPSNSRGRVSVEDVAKYDDERVKSDRLKWYHDPITCDIMCDPVKATDNRTYDRWTLIGHAEYMTKSSFDRSVNLHIVLDDIDVRSRLFQKFPEQEKMFRRLR</sequence>
<dbReference type="Gene3D" id="3.30.40.10">
    <property type="entry name" value="Zinc/RING finger domain, C3HC4 (zinc finger)"/>
    <property type="match status" value="1"/>
</dbReference>
<proteinExistence type="predicted"/>
<dbReference type="Proteomes" id="UP001605036">
    <property type="component" value="Unassembled WGS sequence"/>
</dbReference>
<gene>
    <name evidence="3" type="ORF">R1flu_009351</name>
</gene>
<dbReference type="SUPFAM" id="SSF57850">
    <property type="entry name" value="RING/U-box"/>
    <property type="match status" value="1"/>
</dbReference>
<reference evidence="3 4" key="1">
    <citation type="submission" date="2024-09" db="EMBL/GenBank/DDBJ databases">
        <title>Chromosome-scale assembly of Riccia fluitans.</title>
        <authorList>
            <person name="Paukszto L."/>
            <person name="Sawicki J."/>
            <person name="Karawczyk K."/>
            <person name="Piernik-Szablinska J."/>
            <person name="Szczecinska M."/>
            <person name="Mazdziarz M."/>
        </authorList>
    </citation>
    <scope>NUCLEOTIDE SEQUENCE [LARGE SCALE GENOMIC DNA]</scope>
    <source>
        <strain evidence="3">Rf_01</strain>
        <tissue evidence="3">Aerial parts of the thallus</tissue>
    </source>
</reference>
<dbReference type="EMBL" id="JBHFFA010000002">
    <property type="protein sequence ID" value="KAL2641764.1"/>
    <property type="molecule type" value="Genomic_DNA"/>
</dbReference>
<dbReference type="InterPro" id="IPR003613">
    <property type="entry name" value="Ubox_domain"/>
</dbReference>
<organism evidence="3 4">
    <name type="scientific">Riccia fluitans</name>
    <dbReference type="NCBI Taxonomy" id="41844"/>
    <lineage>
        <taxon>Eukaryota</taxon>
        <taxon>Viridiplantae</taxon>
        <taxon>Streptophyta</taxon>
        <taxon>Embryophyta</taxon>
        <taxon>Marchantiophyta</taxon>
        <taxon>Marchantiopsida</taxon>
        <taxon>Marchantiidae</taxon>
        <taxon>Marchantiales</taxon>
        <taxon>Ricciaceae</taxon>
        <taxon>Riccia</taxon>
    </lineage>
</organism>
<dbReference type="Pfam" id="PF04564">
    <property type="entry name" value="U-box"/>
    <property type="match status" value="1"/>
</dbReference>
<comment type="pathway">
    <text evidence="1">Protein modification; protein ubiquitination.</text>
</comment>
<evidence type="ECO:0000256" key="1">
    <source>
        <dbReference type="ARBA" id="ARBA00004906"/>
    </source>
</evidence>
<evidence type="ECO:0000313" key="4">
    <source>
        <dbReference type="Proteomes" id="UP001605036"/>
    </source>
</evidence>
<keyword evidence="4" id="KW-1185">Reference proteome</keyword>
<feature type="domain" description="U-box" evidence="2">
    <location>
        <begin position="117"/>
        <end position="152"/>
    </location>
</feature>
<accession>A0ABD1Z4C7</accession>
<dbReference type="InterPro" id="IPR013083">
    <property type="entry name" value="Znf_RING/FYVE/PHD"/>
</dbReference>
<name>A0ABD1Z4C7_9MARC</name>
<dbReference type="AlphaFoldDB" id="A0ABD1Z4C7"/>
<evidence type="ECO:0000313" key="3">
    <source>
        <dbReference type="EMBL" id="KAL2641764.1"/>
    </source>
</evidence>